<dbReference type="NCBIfam" id="TIGR04215">
    <property type="entry name" value="choice_anch_A"/>
    <property type="match status" value="1"/>
</dbReference>
<evidence type="ECO:0000256" key="1">
    <source>
        <dbReference type="SAM" id="Phobius"/>
    </source>
</evidence>
<feature type="signal peptide" evidence="2">
    <location>
        <begin position="1"/>
        <end position="24"/>
    </location>
</feature>
<organism evidence="4 5">
    <name type="scientific">Pseudooceanicola nitratireducens</name>
    <dbReference type="NCBI Taxonomy" id="517719"/>
    <lineage>
        <taxon>Bacteria</taxon>
        <taxon>Pseudomonadati</taxon>
        <taxon>Pseudomonadota</taxon>
        <taxon>Alphaproteobacteria</taxon>
        <taxon>Rhodobacterales</taxon>
        <taxon>Paracoccaceae</taxon>
        <taxon>Pseudooceanicola</taxon>
    </lineage>
</organism>
<feature type="transmembrane region" description="Helical" evidence="1">
    <location>
        <begin position="279"/>
        <end position="298"/>
    </location>
</feature>
<evidence type="ECO:0000313" key="5">
    <source>
        <dbReference type="Proteomes" id="UP000231644"/>
    </source>
</evidence>
<proteinExistence type="predicted"/>
<dbReference type="NCBIfam" id="TIGR03370">
    <property type="entry name" value="VPLPA-CTERM"/>
    <property type="match status" value="1"/>
</dbReference>
<feature type="chain" id="PRO_5014118869" evidence="2">
    <location>
        <begin position="25"/>
        <end position="305"/>
    </location>
</feature>
<reference evidence="4 5" key="1">
    <citation type="submission" date="2016-10" db="EMBL/GenBank/DDBJ databases">
        <authorList>
            <person name="de Groot N.N."/>
        </authorList>
    </citation>
    <scope>NUCLEOTIDE SEQUENCE [LARGE SCALE GENOMIC DNA]</scope>
    <source>
        <strain evidence="4 5">DSM 29619</strain>
    </source>
</reference>
<dbReference type="InterPro" id="IPR026588">
    <property type="entry name" value="Choice_anch_A"/>
</dbReference>
<dbReference type="Proteomes" id="UP000231644">
    <property type="component" value="Unassembled WGS sequence"/>
</dbReference>
<evidence type="ECO:0000256" key="2">
    <source>
        <dbReference type="SAM" id="SignalP"/>
    </source>
</evidence>
<dbReference type="InterPro" id="IPR022472">
    <property type="entry name" value="VPLPA-CTERM"/>
</dbReference>
<sequence>MSFFRTGQVLAATLFLSTAGTAQATSIDAGTILSTFGTISLGDYTLSSHTAAPIYVGGNFSGSHAVQAPGNGEGTVAPGISGTVVVAGDISGTPTLNNSTVLAGTISGNINGGNNTVTTGASVPAAAVRTAMEDLSRDLAAMTDTGASYDFSDQNQLSLTSGAGLDGFAVLNLGSGVFLQNGTLKSFSNTAGTFIVNIGGSNITIGANFNQDDSNVIFNFYEATQITVNSTFGFGILAPWAELNLNGGGTDTFVVGSTINQRTEVRGTFTGDLPETPAVPLPAAGLLLIGGLGAMAAVSRRKKAA</sequence>
<dbReference type="EMBL" id="FOLX01000001">
    <property type="protein sequence ID" value="SFC29384.1"/>
    <property type="molecule type" value="Genomic_DNA"/>
</dbReference>
<keyword evidence="1" id="KW-1133">Transmembrane helix</keyword>
<name>A0A1I1HZL2_9RHOB</name>
<dbReference type="Pfam" id="PF20597">
    <property type="entry name" value="pAdhesive_15"/>
    <property type="match status" value="1"/>
</dbReference>
<keyword evidence="2" id="KW-0732">Signal</keyword>
<keyword evidence="5" id="KW-1185">Reference proteome</keyword>
<evidence type="ECO:0000313" key="4">
    <source>
        <dbReference type="EMBL" id="SFC29384.1"/>
    </source>
</evidence>
<dbReference type="AlphaFoldDB" id="A0A1I1HZL2"/>
<evidence type="ECO:0000259" key="3">
    <source>
        <dbReference type="Pfam" id="PF20597"/>
    </source>
</evidence>
<gene>
    <name evidence="4" type="ORF">SAMN05421762_0441</name>
</gene>
<protein>
    <submittedName>
        <fullName evidence="4">VPLPA-CTERM protein sorting domain-containing protein</fullName>
    </submittedName>
</protein>
<keyword evidence="1" id="KW-0812">Transmembrane</keyword>
<dbReference type="STRING" id="517719.SAMN05421762_0441"/>
<feature type="domain" description="Choice-of-anchor A" evidence="3">
    <location>
        <begin position="32"/>
        <end position="265"/>
    </location>
</feature>
<keyword evidence="1" id="KW-0472">Membrane</keyword>
<dbReference type="RefSeq" id="WP_170848681.1">
    <property type="nucleotide sequence ID" value="NZ_FNZG01000002.1"/>
</dbReference>
<accession>A0A1I1HZL2</accession>